<gene>
    <name evidence="1" type="ORF">HMPREF0514_11080</name>
</gene>
<evidence type="ECO:0008006" key="3">
    <source>
        <dbReference type="Google" id="ProtNLM"/>
    </source>
</evidence>
<proteinExistence type="predicted"/>
<dbReference type="PANTHER" id="PTHR41317">
    <property type="entry name" value="PD-(D_E)XK NUCLEASE FAMILY TRANSPOSASE"/>
    <property type="match status" value="1"/>
</dbReference>
<organism evidence="1 2">
    <name type="scientific">Lactobacillus paragasseri JV-V03</name>
    <dbReference type="NCBI Taxonomy" id="525326"/>
    <lineage>
        <taxon>Bacteria</taxon>
        <taxon>Bacillati</taxon>
        <taxon>Bacillota</taxon>
        <taxon>Bacilli</taxon>
        <taxon>Lactobacillales</taxon>
        <taxon>Lactobacillaceae</taxon>
        <taxon>Lactobacillus</taxon>
    </lineage>
</organism>
<accession>A0AA87DEI6</accession>
<evidence type="ECO:0000313" key="2">
    <source>
        <dbReference type="Proteomes" id="UP000003672"/>
    </source>
</evidence>
<dbReference type="NCBIfam" id="TIGR01784">
    <property type="entry name" value="T_den_put_tspse"/>
    <property type="match status" value="1"/>
</dbReference>
<dbReference type="AlphaFoldDB" id="A0AA87DEI6"/>
<comment type="caution">
    <text evidence="1">The sequence shown here is derived from an EMBL/GenBank/DDBJ whole genome shotgun (WGS) entry which is preliminary data.</text>
</comment>
<dbReference type="Pfam" id="PF12784">
    <property type="entry name" value="PDDEXK_2"/>
    <property type="match status" value="1"/>
</dbReference>
<name>A0AA87DEI6_9LACO</name>
<sequence length="345" mass="40268">MGYAFLARINFKLIIKNLTTLRNKHMGLLPQISLERTAHMVKKIEPWFGFTEDKVFGMVMENKDFCKYLLEIIIPDLKIKNIDWLDKQVEINNSERKNKAKEVRLDVLVTDHEGRVFNIEMQTTDQDDIGRRMRYSLSRLDLRYTLNKGKTYRNLKDAFIIFFCNFKPKKDDKFYESYHTYSDQDRSKQLQEGVTKIIINSQVSAEGQSEELKALAKLMNNEPVKLNKHFDYAQRRIKEINEDPETREKIMLYETRMLEREQAAGKAGYEQGMQRGIAKGKQEGLKQGVARGLEQGKVDSAKIILENQLNNGSTLTQATEFVRNLKLISNKELEKIIALYDSHKN</sequence>
<reference evidence="1 2" key="1">
    <citation type="submission" date="2010-06" db="EMBL/GenBank/DDBJ databases">
        <authorList>
            <person name="Muzny D."/>
            <person name="Qin X."/>
            <person name="Buhay C."/>
            <person name="Dugan-Rocha S."/>
            <person name="Ding Y."/>
            <person name="Chen G."/>
            <person name="Hawes A."/>
            <person name="Holder M."/>
            <person name="Jhangiani S."/>
            <person name="Johnson A."/>
            <person name="Khan Z."/>
            <person name="Li Z."/>
            <person name="Liu W."/>
            <person name="Liu X."/>
            <person name="Perez L."/>
            <person name="Shen H."/>
            <person name="Wang Q."/>
            <person name="Watt J."/>
            <person name="Xi L."/>
            <person name="Xin Y."/>
            <person name="Zhou J."/>
            <person name="Deng J."/>
            <person name="Jiang H."/>
            <person name="Liu Y."/>
            <person name="Qu J."/>
            <person name="Song X.-Z."/>
            <person name="Zhang L."/>
            <person name="Villasana D."/>
            <person name="Johnson A."/>
            <person name="Liu J."/>
            <person name="Liyanage D."/>
            <person name="Lorensuhewa L."/>
            <person name="Robinson T."/>
            <person name="Song A."/>
            <person name="Song B.-B."/>
            <person name="Dinh H."/>
            <person name="Thornton R."/>
            <person name="Coyle M."/>
            <person name="Francisco L."/>
            <person name="Jackson L."/>
            <person name="Javaid M."/>
            <person name="Korchina V."/>
            <person name="Kovar C."/>
            <person name="Mata R."/>
            <person name="Mathew T."/>
            <person name="Ngo R."/>
            <person name="Nguyen L."/>
            <person name="Nguyen N."/>
            <person name="Okwuonu G."/>
            <person name="Ongeri F."/>
            <person name="Pham C."/>
            <person name="Simmons D."/>
            <person name="Wilczek-Boney K."/>
            <person name="Hale W."/>
            <person name="Jakkamsetti A."/>
            <person name="Pham P."/>
            <person name="Ruth R."/>
            <person name="San Lucas F."/>
            <person name="Warren J."/>
            <person name="Zhang J."/>
            <person name="Zhao Z."/>
            <person name="Zhou C."/>
            <person name="Zhu D."/>
            <person name="Lee S."/>
            <person name="Bess C."/>
            <person name="Blankenburg K."/>
            <person name="Forbes L."/>
            <person name="Fu Q."/>
            <person name="Gubbala S."/>
            <person name="Hirani K."/>
            <person name="Jayaseelan J.C."/>
            <person name="Lara F."/>
            <person name="Munidasa M."/>
            <person name="Palculict T."/>
            <person name="Patil S."/>
            <person name="Pu L.-L."/>
            <person name="Saada N."/>
            <person name="Tang L."/>
            <person name="Weissenberger G."/>
            <person name="Zhu Y."/>
            <person name="Hemphill L."/>
            <person name="Shang Y."/>
            <person name="Youmans B."/>
            <person name="Ayvaz T."/>
            <person name="Ross M."/>
            <person name="Santibanez J."/>
            <person name="Aqrawi P."/>
            <person name="Gross S."/>
            <person name="Joshi V."/>
            <person name="Fowler G."/>
            <person name="Nazareth L."/>
            <person name="Reid J."/>
            <person name="Worley K."/>
            <person name="Petrosino J."/>
            <person name="Highlander S."/>
            <person name="Gibbs R."/>
        </authorList>
    </citation>
    <scope>NUCLEOTIDE SEQUENCE [LARGE SCALE GENOMIC DNA]</scope>
    <source>
        <strain evidence="1 2">JV-V03</strain>
    </source>
</reference>
<evidence type="ECO:0000313" key="1">
    <source>
        <dbReference type="EMBL" id="EFJ70636.1"/>
    </source>
</evidence>
<protein>
    <recommendedName>
        <fullName evidence="3">Rpn family recombination-promoting nuclease/putative transposase</fullName>
    </recommendedName>
</protein>
<dbReference type="Proteomes" id="UP000003672">
    <property type="component" value="Unassembled WGS sequence"/>
</dbReference>
<dbReference type="InterPro" id="IPR010106">
    <property type="entry name" value="RpnA"/>
</dbReference>
<dbReference type="PANTHER" id="PTHR41317:SF1">
    <property type="entry name" value="PD-(D_E)XK NUCLEASE FAMILY TRANSPOSASE"/>
    <property type="match status" value="1"/>
</dbReference>
<dbReference type="EMBL" id="ACGO02000001">
    <property type="protein sequence ID" value="EFJ70636.1"/>
    <property type="molecule type" value="Genomic_DNA"/>
</dbReference>